<evidence type="ECO:0000313" key="11">
    <source>
        <dbReference type="Proteomes" id="UP000006250"/>
    </source>
</evidence>
<keyword evidence="6" id="KW-0653">Protein transport</keyword>
<evidence type="ECO:0000256" key="6">
    <source>
        <dbReference type="ARBA" id="ARBA00022927"/>
    </source>
</evidence>
<dbReference type="GO" id="GO:0015031">
    <property type="term" value="P:protein transport"/>
    <property type="evidence" value="ECO:0007669"/>
    <property type="project" value="UniProtKB-KW"/>
</dbReference>
<organism evidence="10 11">
    <name type="scientific">Solidesulfovibrio fructosivorans JJ]</name>
    <dbReference type="NCBI Taxonomy" id="596151"/>
    <lineage>
        <taxon>Bacteria</taxon>
        <taxon>Pseudomonadati</taxon>
        <taxon>Thermodesulfobacteriota</taxon>
        <taxon>Desulfovibrionia</taxon>
        <taxon>Desulfovibrionales</taxon>
        <taxon>Desulfovibrionaceae</taxon>
        <taxon>Solidesulfovibrio</taxon>
    </lineage>
</organism>
<evidence type="ECO:0000256" key="8">
    <source>
        <dbReference type="SAM" id="MobiDB-lite"/>
    </source>
</evidence>
<dbReference type="GO" id="GO:0005829">
    <property type="term" value="C:cytosol"/>
    <property type="evidence" value="ECO:0007669"/>
    <property type="project" value="TreeGrafter"/>
</dbReference>
<keyword evidence="10" id="KW-0966">Cell projection</keyword>
<dbReference type="Proteomes" id="UP000006250">
    <property type="component" value="Unassembled WGS sequence"/>
</dbReference>
<dbReference type="EMBL" id="AECZ01000024">
    <property type="protein sequence ID" value="EFL50166.1"/>
    <property type="molecule type" value="Genomic_DNA"/>
</dbReference>
<proteinExistence type="inferred from homology"/>
<gene>
    <name evidence="10" type="ORF">DesfrDRAFT_3081</name>
</gene>
<evidence type="ECO:0000256" key="4">
    <source>
        <dbReference type="ARBA" id="ARBA00022448"/>
    </source>
</evidence>
<keyword evidence="10" id="KW-0969">Cilium</keyword>
<dbReference type="OrthoDB" id="5470636at2"/>
<evidence type="ECO:0000313" key="10">
    <source>
        <dbReference type="EMBL" id="EFL50166.1"/>
    </source>
</evidence>
<dbReference type="Pfam" id="PF02108">
    <property type="entry name" value="FliH"/>
    <property type="match status" value="1"/>
</dbReference>
<protein>
    <recommendedName>
        <fullName evidence="3">Flagellar assembly protein FliH</fullName>
    </recommendedName>
</protein>
<dbReference type="InterPro" id="IPR018035">
    <property type="entry name" value="Flagellar_FliH/T3SS_HrpE"/>
</dbReference>
<dbReference type="InterPro" id="IPR051472">
    <property type="entry name" value="T3SS_Stator/FliH"/>
</dbReference>
<dbReference type="AlphaFoldDB" id="E1JZN1"/>
<keyword evidence="11" id="KW-1185">Reference proteome</keyword>
<dbReference type="GO" id="GO:0044781">
    <property type="term" value="P:bacterial-type flagellum organization"/>
    <property type="evidence" value="ECO:0007669"/>
    <property type="project" value="UniProtKB-KW"/>
</dbReference>
<comment type="function">
    <text evidence="1">Needed for flagellar regrowth and assembly.</text>
</comment>
<dbReference type="PANTHER" id="PTHR34982:SF1">
    <property type="entry name" value="FLAGELLAR ASSEMBLY PROTEIN FLIH"/>
    <property type="match status" value="1"/>
</dbReference>
<dbReference type="RefSeq" id="WP_005995352.1">
    <property type="nucleotide sequence ID" value="NZ_AECZ01000024.1"/>
</dbReference>
<keyword evidence="7" id="KW-1006">Bacterial flagellum protein export</keyword>
<comment type="similarity">
    <text evidence="2">Belongs to the FliH family.</text>
</comment>
<evidence type="ECO:0000256" key="7">
    <source>
        <dbReference type="ARBA" id="ARBA00023225"/>
    </source>
</evidence>
<sequence length="249" mass="26680">MSLSDGNSLGVLTGRVILGPGTDGGEAETTVSEMESRRSPMHFEEVEAQFWERVRAKAKAKASAIIAEAMAEGERIKAKAQEEGYAAGVAAAGEQIQTELAQMSKSLGSMLESLTAERGKLWATHRQEFVTLLRLAVERTTMAAIDARREEILGNLLGECLELMDAKSSLTLVAHPDDEPFVRELIARAGQERGGLDKVLVRTDPQLIPGSLILESPDGLVDNSIGSRFSEVEKIFEQLAASGDDGAGA</sequence>
<dbReference type="eggNOG" id="COG1317">
    <property type="taxonomic scope" value="Bacteria"/>
</dbReference>
<dbReference type="PANTHER" id="PTHR34982">
    <property type="entry name" value="YOP PROTEINS TRANSLOCATION PROTEIN L"/>
    <property type="match status" value="1"/>
</dbReference>
<feature type="region of interest" description="Disordered" evidence="8">
    <location>
        <begin position="14"/>
        <end position="39"/>
    </location>
</feature>
<keyword evidence="5" id="KW-1005">Bacterial flagellum biogenesis</keyword>
<dbReference type="SUPFAM" id="SSF160527">
    <property type="entry name" value="V-type ATPase subunit E-like"/>
    <property type="match status" value="1"/>
</dbReference>
<evidence type="ECO:0000256" key="5">
    <source>
        <dbReference type="ARBA" id="ARBA00022795"/>
    </source>
</evidence>
<feature type="domain" description="Flagellar assembly protein FliH/Type III secretion system HrpE" evidence="9">
    <location>
        <begin position="104"/>
        <end position="231"/>
    </location>
</feature>
<evidence type="ECO:0000256" key="2">
    <source>
        <dbReference type="ARBA" id="ARBA00006602"/>
    </source>
</evidence>
<keyword evidence="4" id="KW-0813">Transport</keyword>
<evidence type="ECO:0000256" key="3">
    <source>
        <dbReference type="ARBA" id="ARBA00016507"/>
    </source>
</evidence>
<accession>E1JZN1</accession>
<evidence type="ECO:0000256" key="1">
    <source>
        <dbReference type="ARBA" id="ARBA00003041"/>
    </source>
</evidence>
<comment type="caution">
    <text evidence="10">The sequence shown here is derived from an EMBL/GenBank/DDBJ whole genome shotgun (WGS) entry which is preliminary data.</text>
</comment>
<dbReference type="STRING" id="596151.DesfrDRAFT_3081"/>
<keyword evidence="10" id="KW-0282">Flagellum</keyword>
<evidence type="ECO:0000259" key="9">
    <source>
        <dbReference type="Pfam" id="PF02108"/>
    </source>
</evidence>
<name>E1JZN1_SOLFR</name>
<reference evidence="10 11" key="1">
    <citation type="submission" date="2010-08" db="EMBL/GenBank/DDBJ databases">
        <title>The draft genome of Desulfovibrio fructosovorans JJ.</title>
        <authorList>
            <consortium name="US DOE Joint Genome Institute (JGI-PGF)"/>
            <person name="Lucas S."/>
            <person name="Copeland A."/>
            <person name="Lapidus A."/>
            <person name="Cheng J.-F."/>
            <person name="Bruce D."/>
            <person name="Goodwin L."/>
            <person name="Pitluck S."/>
            <person name="Land M.L."/>
            <person name="Hauser L."/>
            <person name="Chang Y.-J."/>
            <person name="Jeffries C."/>
            <person name="Wall J.D."/>
            <person name="Stahl D.A."/>
            <person name="Arkin A.P."/>
            <person name="Dehal P."/>
            <person name="Stolyar S.M."/>
            <person name="Hazen T.C."/>
            <person name="Woyke T.J."/>
        </authorList>
    </citation>
    <scope>NUCLEOTIDE SEQUENCE [LARGE SCALE GENOMIC DNA]</scope>
    <source>
        <strain evidence="10 11">JJ</strain>
    </source>
</reference>